<proteinExistence type="predicted"/>
<accession>A0A7D9H6F1</accession>
<protein>
    <submittedName>
        <fullName evidence="1">Uncharacterized protein</fullName>
    </submittedName>
</protein>
<sequence length="90" mass="10262">MDSDSRTWDRLYLLLAEDNPDQTVYGYRVDAAGNAMKPYLFCCYMHGDLLETIRSRYGGGEYRLLIRQGRTMVFSGHIGLAASPSGTRRY</sequence>
<reference evidence="1" key="1">
    <citation type="submission" date="2019-07" db="EMBL/GenBank/DDBJ databases">
        <authorList>
            <person name="Weber M."/>
            <person name="Kostadinov I."/>
            <person name="Kostadinov D I."/>
        </authorList>
    </citation>
    <scope>NUCLEOTIDE SEQUENCE</scope>
    <source>
        <strain evidence="1">Gfbio:sag-sample-m06:053724c1-46a9-4a36-b237-ea2bf867836b</strain>
    </source>
</reference>
<name>A0A7D9H6F1_9GAMM</name>
<evidence type="ECO:0000313" key="1">
    <source>
        <dbReference type="EMBL" id="VUX55310.1"/>
    </source>
</evidence>
<organism evidence="1">
    <name type="scientific">uncultured Woeseiaceae bacterium</name>
    <dbReference type="NCBI Taxonomy" id="1983305"/>
    <lineage>
        <taxon>Bacteria</taxon>
        <taxon>Pseudomonadati</taxon>
        <taxon>Pseudomonadota</taxon>
        <taxon>Gammaproteobacteria</taxon>
        <taxon>Woeseiales</taxon>
        <taxon>Woeseiaceae</taxon>
        <taxon>environmental samples</taxon>
    </lineage>
</organism>
<gene>
    <name evidence="1" type="ORF">JTBM06_V1_10032</name>
</gene>
<dbReference type="EMBL" id="LR633967">
    <property type="protein sequence ID" value="VUX55310.1"/>
    <property type="molecule type" value="Genomic_DNA"/>
</dbReference>
<dbReference type="AlphaFoldDB" id="A0A7D9H6F1"/>